<feature type="domain" description="Ribbon-helix-helix protein CopG" evidence="2">
    <location>
        <begin position="51"/>
        <end position="88"/>
    </location>
</feature>
<dbReference type="SUPFAM" id="SSF47598">
    <property type="entry name" value="Ribbon-helix-helix"/>
    <property type="match status" value="1"/>
</dbReference>
<name>A0A432WHM8_9GAMM</name>
<protein>
    <submittedName>
        <fullName evidence="3">LexA regulated protein</fullName>
    </submittedName>
</protein>
<accession>A0A432WHM8</accession>
<dbReference type="InterPro" id="IPR013321">
    <property type="entry name" value="Arc_rbn_hlx_hlx"/>
</dbReference>
<dbReference type="EMBL" id="PIPO01000003">
    <property type="protein sequence ID" value="RUO33273.1"/>
    <property type="molecule type" value="Genomic_DNA"/>
</dbReference>
<dbReference type="InterPro" id="IPR010985">
    <property type="entry name" value="Ribbon_hlx_hlx"/>
</dbReference>
<dbReference type="Gene3D" id="1.10.1220.10">
    <property type="entry name" value="Met repressor-like"/>
    <property type="match status" value="1"/>
</dbReference>
<feature type="region of interest" description="Disordered" evidence="1">
    <location>
        <begin position="1"/>
        <end position="47"/>
    </location>
</feature>
<gene>
    <name evidence="3" type="ORF">CWE14_08610</name>
</gene>
<organism evidence="3 4">
    <name type="scientific">Aliidiomarina soli</name>
    <dbReference type="NCBI Taxonomy" id="1928574"/>
    <lineage>
        <taxon>Bacteria</taxon>
        <taxon>Pseudomonadati</taxon>
        <taxon>Pseudomonadota</taxon>
        <taxon>Gammaproteobacteria</taxon>
        <taxon>Alteromonadales</taxon>
        <taxon>Idiomarinaceae</taxon>
        <taxon>Aliidiomarina</taxon>
    </lineage>
</organism>
<evidence type="ECO:0000256" key="1">
    <source>
        <dbReference type="SAM" id="MobiDB-lite"/>
    </source>
</evidence>
<reference evidence="3 4" key="1">
    <citation type="journal article" date="2011" name="Front. Microbiol.">
        <title>Genomic signatures of strain selection and enhancement in Bacillus atrophaeus var. globigii, a historical biowarfare simulant.</title>
        <authorList>
            <person name="Gibbons H.S."/>
            <person name="Broomall S.M."/>
            <person name="McNew L.A."/>
            <person name="Daligault H."/>
            <person name="Chapman C."/>
            <person name="Bruce D."/>
            <person name="Karavis M."/>
            <person name="Krepps M."/>
            <person name="McGregor P.A."/>
            <person name="Hong C."/>
            <person name="Park K.H."/>
            <person name="Akmal A."/>
            <person name="Feldman A."/>
            <person name="Lin J.S."/>
            <person name="Chang W.E."/>
            <person name="Higgs B.W."/>
            <person name="Demirev P."/>
            <person name="Lindquist J."/>
            <person name="Liem A."/>
            <person name="Fochler E."/>
            <person name="Read T.D."/>
            <person name="Tapia R."/>
            <person name="Johnson S."/>
            <person name="Bishop-Lilly K.A."/>
            <person name="Detter C."/>
            <person name="Han C."/>
            <person name="Sozhamannan S."/>
            <person name="Rosenzweig C.N."/>
            <person name="Skowronski E.W."/>
        </authorList>
    </citation>
    <scope>NUCLEOTIDE SEQUENCE [LARGE SCALE GENOMIC DNA]</scope>
    <source>
        <strain evidence="3 4">Y4G10-17</strain>
    </source>
</reference>
<dbReference type="RefSeq" id="WP_126798990.1">
    <property type="nucleotide sequence ID" value="NZ_PIPO01000003.1"/>
</dbReference>
<dbReference type="CDD" id="cd21631">
    <property type="entry name" value="RHH_CopG_NikR-like"/>
    <property type="match status" value="1"/>
</dbReference>
<dbReference type="Pfam" id="PF01402">
    <property type="entry name" value="RHH_1"/>
    <property type="match status" value="1"/>
</dbReference>
<dbReference type="GO" id="GO:0006355">
    <property type="term" value="P:regulation of DNA-templated transcription"/>
    <property type="evidence" value="ECO:0007669"/>
    <property type="project" value="InterPro"/>
</dbReference>
<dbReference type="InterPro" id="IPR002145">
    <property type="entry name" value="CopG"/>
</dbReference>
<evidence type="ECO:0000259" key="2">
    <source>
        <dbReference type="Pfam" id="PF01402"/>
    </source>
</evidence>
<keyword evidence="4" id="KW-1185">Reference proteome</keyword>
<dbReference type="NCBIfam" id="NF008671">
    <property type="entry name" value="PRK11675.1"/>
    <property type="match status" value="1"/>
</dbReference>
<proteinExistence type="predicted"/>
<dbReference type="Proteomes" id="UP000287823">
    <property type="component" value="Unassembled WGS sequence"/>
</dbReference>
<dbReference type="AlphaFoldDB" id="A0A432WHM8"/>
<evidence type="ECO:0000313" key="3">
    <source>
        <dbReference type="EMBL" id="RUO33273.1"/>
    </source>
</evidence>
<comment type="caution">
    <text evidence="3">The sequence shown here is derived from an EMBL/GenBank/DDBJ whole genome shotgun (WGS) entry which is preliminary data.</text>
</comment>
<evidence type="ECO:0000313" key="4">
    <source>
        <dbReference type="Proteomes" id="UP000287823"/>
    </source>
</evidence>
<sequence>MAKETTDNVTIDLFQHQRRPGRPRTNPLSRSEQMKQNKRRQLQRDKERGLRRIELKVEDSVYDALNKRAEKAGLSRSQLIEKLLQDALSHTEKDV</sequence>